<evidence type="ECO:0000256" key="1">
    <source>
        <dbReference type="SAM" id="Phobius"/>
    </source>
</evidence>
<gene>
    <name evidence="2" type="ORF">VHEMI04415</name>
</gene>
<protein>
    <submittedName>
        <fullName evidence="2">Uncharacterized protein</fullName>
    </submittedName>
</protein>
<evidence type="ECO:0000313" key="3">
    <source>
        <dbReference type="Proteomes" id="UP000039046"/>
    </source>
</evidence>
<feature type="transmembrane region" description="Helical" evidence="1">
    <location>
        <begin position="189"/>
        <end position="214"/>
    </location>
</feature>
<accession>A0A0A1T161</accession>
<organism evidence="2 3">
    <name type="scientific">[Torrubiella] hemipterigena</name>
    <dbReference type="NCBI Taxonomy" id="1531966"/>
    <lineage>
        <taxon>Eukaryota</taxon>
        <taxon>Fungi</taxon>
        <taxon>Dikarya</taxon>
        <taxon>Ascomycota</taxon>
        <taxon>Pezizomycotina</taxon>
        <taxon>Sordariomycetes</taxon>
        <taxon>Hypocreomycetidae</taxon>
        <taxon>Hypocreales</taxon>
        <taxon>Clavicipitaceae</taxon>
        <taxon>Clavicipitaceae incertae sedis</taxon>
        <taxon>'Torrubiella' clade</taxon>
    </lineage>
</organism>
<reference evidence="2 3" key="1">
    <citation type="journal article" date="2015" name="Genome Announc.">
        <title>Draft Genome Sequence and Gene Annotation of the Entomopathogenic Fungus Verticillium hemipterigenum.</title>
        <authorList>
            <person name="Horn F."/>
            <person name="Habel A."/>
            <person name="Scharf D.H."/>
            <person name="Dworschak J."/>
            <person name="Brakhage A.A."/>
            <person name="Guthke R."/>
            <person name="Hertweck C."/>
            <person name="Linde J."/>
        </authorList>
    </citation>
    <scope>NUCLEOTIDE SEQUENCE [LARGE SCALE GENOMIC DNA]</scope>
</reference>
<feature type="transmembrane region" description="Helical" evidence="1">
    <location>
        <begin position="49"/>
        <end position="72"/>
    </location>
</feature>
<dbReference type="AlphaFoldDB" id="A0A0A1T161"/>
<evidence type="ECO:0000313" key="2">
    <source>
        <dbReference type="EMBL" id="CEJ87437.1"/>
    </source>
</evidence>
<dbReference type="Proteomes" id="UP000039046">
    <property type="component" value="Unassembled WGS sequence"/>
</dbReference>
<feature type="transmembrane region" description="Helical" evidence="1">
    <location>
        <begin position="15"/>
        <end position="37"/>
    </location>
</feature>
<keyword evidence="1" id="KW-0472">Membrane</keyword>
<sequence length="270" mass="28484">MLRFTGSSRDALKLILLYAAVDAVVGSAAAAAIIALASHIECKPASSSMYSMGIVAAVSRAVLLGFSAMPLLNLPRAYLYAFVHIATKFVFATASTAIICSITIGTVSSKIVGAAALATVPWLAEDHTVYMYARTHQTGGFIEYSFQRPLSLCPGFEILWMAAWDALTGYVFGQAAKSFGVGFSSLGTVAAAGATFGAIMGIPASIFTFIINVVNNEREHHGFLVEQCYSYDTGGELPKPSISAGTPHETPEKPAVHACTQHTQTAEHPV</sequence>
<dbReference type="EMBL" id="CDHN01000002">
    <property type="protein sequence ID" value="CEJ87437.1"/>
    <property type="molecule type" value="Genomic_DNA"/>
</dbReference>
<dbReference type="HOGENOM" id="CLU_1031287_0_0_1"/>
<proteinExistence type="predicted"/>
<keyword evidence="1" id="KW-0812">Transmembrane</keyword>
<name>A0A0A1T161_9HYPO</name>
<feature type="transmembrane region" description="Helical" evidence="1">
    <location>
        <begin position="78"/>
        <end position="100"/>
    </location>
</feature>
<keyword evidence="1" id="KW-1133">Transmembrane helix</keyword>
<keyword evidence="3" id="KW-1185">Reference proteome</keyword>